<feature type="signal peptide" evidence="2">
    <location>
        <begin position="1"/>
        <end position="22"/>
    </location>
</feature>
<proteinExistence type="predicted"/>
<evidence type="ECO:0000313" key="4">
    <source>
        <dbReference type="EMBL" id="KAK6539297.1"/>
    </source>
</evidence>
<evidence type="ECO:0000259" key="3">
    <source>
        <dbReference type="Pfam" id="PF22974"/>
    </source>
</evidence>
<dbReference type="AlphaFoldDB" id="A0AAV9XB41"/>
<dbReference type="EMBL" id="JAVHJO010000006">
    <property type="protein sequence ID" value="KAK6539297.1"/>
    <property type="molecule type" value="Genomic_DNA"/>
</dbReference>
<evidence type="ECO:0000256" key="2">
    <source>
        <dbReference type="SAM" id="SignalP"/>
    </source>
</evidence>
<dbReference type="InterPro" id="IPR054293">
    <property type="entry name" value="DUF7029"/>
</dbReference>
<gene>
    <name evidence="4" type="ORF">TWF694_009530</name>
</gene>
<sequence length="716" mass="81322">MVNLRVISFAIGSVLFGLEAQAGVIRASTPEKIDGEVNLLPLRERDLYPHMQKRSDDYTAMDLQSSIKMRYLGMDQQKGGRGAYYAEVDLHQPHEDHPIVLLENFDHLTKKISCTGDKMSLKFNDGSALEHIEKSWGWVNRDEVSHFYMVAHHHHQGCAADEERTPYKIMSIDYDRKSATASLIRQPVTWKEAAQDFDLKIGTISHQPNTKRGLSIYNKNDAYWALFNYLARETPVEIPVHLNPEPFQHTWNKDLKQKVLYEHKPGPHSFKLNVTCEKCYLELKLDFEATITHRRNNVMQVAAKVVTSAKGRIDMHVDGDIPVDKDYNALDQFIDYYLKKAKISGFIKLDPRTLPGFGVTVGGGLTTKFNMGFEFDTGKIELDADLSFDLDTRNLNISRKGFRELKPQIKNLSGLEKLDVTLHANPYLRISIGLGIILFDSPGVPGAGLATSKSFGALWGLQLTQNNTVTPKMHPKPGFCKEKGRGTFGLKWVPSFTITGGYKVFNDISLFGFNDLIKPKNEWKDLMKPKPLAEICHIWEESTKDLSSSKPYSGENQLRKNEKWADKDRLQIIEYNANNEAVRVWNTRDTIDSASGLVVPDKRELMDPNVFNDARRRNGEEILKTLIGYDPKKKVPEYLPPCYKEKLTDEDGKPFYTYDEKTHCKWCNSKDKNAPKNLICVGTTKSGKGGSGPKPQSDGFEFENSLEDFRKQAPFV</sequence>
<evidence type="ECO:0000256" key="1">
    <source>
        <dbReference type="SAM" id="MobiDB-lite"/>
    </source>
</evidence>
<keyword evidence="5" id="KW-1185">Reference proteome</keyword>
<dbReference type="Pfam" id="PF22974">
    <property type="entry name" value="DUF7029"/>
    <property type="match status" value="1"/>
</dbReference>
<feature type="region of interest" description="Disordered" evidence="1">
    <location>
        <begin position="682"/>
        <end position="703"/>
    </location>
</feature>
<protein>
    <recommendedName>
        <fullName evidence="3">DUF7029 domain-containing protein</fullName>
    </recommendedName>
</protein>
<feature type="domain" description="DUF7029" evidence="3">
    <location>
        <begin position="93"/>
        <end position="198"/>
    </location>
</feature>
<comment type="caution">
    <text evidence="4">The sequence shown here is derived from an EMBL/GenBank/DDBJ whole genome shotgun (WGS) entry which is preliminary data.</text>
</comment>
<reference evidence="4 5" key="1">
    <citation type="submission" date="2019-10" db="EMBL/GenBank/DDBJ databases">
        <authorList>
            <person name="Palmer J.M."/>
        </authorList>
    </citation>
    <scope>NUCLEOTIDE SEQUENCE [LARGE SCALE GENOMIC DNA]</scope>
    <source>
        <strain evidence="4 5">TWF694</strain>
    </source>
</reference>
<organism evidence="4 5">
    <name type="scientific">Orbilia ellipsospora</name>
    <dbReference type="NCBI Taxonomy" id="2528407"/>
    <lineage>
        <taxon>Eukaryota</taxon>
        <taxon>Fungi</taxon>
        <taxon>Dikarya</taxon>
        <taxon>Ascomycota</taxon>
        <taxon>Pezizomycotina</taxon>
        <taxon>Orbiliomycetes</taxon>
        <taxon>Orbiliales</taxon>
        <taxon>Orbiliaceae</taxon>
        <taxon>Orbilia</taxon>
    </lineage>
</organism>
<accession>A0AAV9XB41</accession>
<keyword evidence="2" id="KW-0732">Signal</keyword>
<dbReference type="Proteomes" id="UP001365542">
    <property type="component" value="Unassembled WGS sequence"/>
</dbReference>
<name>A0AAV9XB41_9PEZI</name>
<feature type="chain" id="PRO_5044001619" description="DUF7029 domain-containing protein" evidence="2">
    <location>
        <begin position="23"/>
        <end position="716"/>
    </location>
</feature>
<evidence type="ECO:0000313" key="5">
    <source>
        <dbReference type="Proteomes" id="UP001365542"/>
    </source>
</evidence>